<organism evidence="11 12">
    <name type="scientific">Larinioides sclopetarius</name>
    <dbReference type="NCBI Taxonomy" id="280406"/>
    <lineage>
        <taxon>Eukaryota</taxon>
        <taxon>Metazoa</taxon>
        <taxon>Ecdysozoa</taxon>
        <taxon>Arthropoda</taxon>
        <taxon>Chelicerata</taxon>
        <taxon>Arachnida</taxon>
        <taxon>Araneae</taxon>
        <taxon>Araneomorphae</taxon>
        <taxon>Entelegynae</taxon>
        <taxon>Araneoidea</taxon>
        <taxon>Araneidae</taxon>
        <taxon>Larinioides</taxon>
    </lineage>
</organism>
<keyword evidence="2" id="KW-0645">Protease</keyword>
<evidence type="ECO:0000256" key="7">
    <source>
        <dbReference type="PIRSR" id="PIRSR038001-1"/>
    </source>
</evidence>
<feature type="active site" evidence="7">
    <location>
        <position position="256"/>
    </location>
</feature>
<dbReference type="CDD" id="cd01671">
    <property type="entry name" value="CARD"/>
    <property type="match status" value="1"/>
</dbReference>
<keyword evidence="3" id="KW-0053">Apoptosis</keyword>
<dbReference type="SMART" id="SM00115">
    <property type="entry name" value="CASc"/>
    <property type="match status" value="1"/>
</dbReference>
<dbReference type="GO" id="GO:0006508">
    <property type="term" value="P:proteolysis"/>
    <property type="evidence" value="ECO:0007669"/>
    <property type="project" value="UniProtKB-KW"/>
</dbReference>
<feature type="domain" description="Caspase family p20" evidence="10">
    <location>
        <begin position="136"/>
        <end position="260"/>
    </location>
</feature>
<dbReference type="PRINTS" id="PR00376">
    <property type="entry name" value="IL1BCENZYME"/>
</dbReference>
<evidence type="ECO:0000313" key="12">
    <source>
        <dbReference type="Proteomes" id="UP001497382"/>
    </source>
</evidence>
<evidence type="ECO:0000256" key="6">
    <source>
        <dbReference type="ARBA" id="ARBA00023145"/>
    </source>
</evidence>
<evidence type="ECO:0000259" key="9">
    <source>
        <dbReference type="PROSITE" id="PS50207"/>
    </source>
</evidence>
<dbReference type="InterPro" id="IPR015917">
    <property type="entry name" value="Pept_C14A"/>
</dbReference>
<dbReference type="PROSITE" id="PS50208">
    <property type="entry name" value="CASPASE_P20"/>
    <property type="match status" value="1"/>
</dbReference>
<dbReference type="GO" id="GO:0004197">
    <property type="term" value="F:cysteine-type endopeptidase activity"/>
    <property type="evidence" value="ECO:0007669"/>
    <property type="project" value="InterPro"/>
</dbReference>
<evidence type="ECO:0000256" key="5">
    <source>
        <dbReference type="ARBA" id="ARBA00022807"/>
    </source>
</evidence>
<proteinExistence type="inferred from homology"/>
<name>A0AAV2B783_9ARAC</name>
<dbReference type="EMBL" id="CAXIEN010000274">
    <property type="protein sequence ID" value="CAL1291108.1"/>
    <property type="molecule type" value="Genomic_DNA"/>
</dbReference>
<keyword evidence="4" id="KW-0378">Hydrolase</keyword>
<gene>
    <name evidence="11" type="ORF">LARSCL_LOCUS16894</name>
</gene>
<dbReference type="InterPro" id="IPR002398">
    <property type="entry name" value="Pept_C14"/>
</dbReference>
<sequence>MDPASRDMILRNKEYLSNRIDLNEIKYLLKEHGIFTYTMLDDIYNFPSEFDFYVELTTRGPDAFDKFCQILKDAGYSQEASVLENNSSSIKDPDAIDKFRPPLIQTEYSQQANISKSTNFIRKRFCYKMNSKPFLGYCFIINNIKFKRHSYRHGSDVDAKALELLFKKLGYKVDTETNLEAEEMLIYLREFSKRDWSTVDSCVVFVLSHGNNSQNLDVVFGSDSKYVKLFDIYQLFDNENCESLKFKPKMFFFSACRGDEVDYGVWTTVSSDAARIVKMPTLSNMLVVHSTLPNHESYRDHEKGTFFCQDLIEVFSNDYSTQDLDTMLKTVARQLECRLSEKMSKQILHIDHFGFNATVYFCMENVADICEIYDPRKYLSVLYD</sequence>
<dbReference type="PROSITE" id="PS50207">
    <property type="entry name" value="CASPASE_P10"/>
    <property type="match status" value="1"/>
</dbReference>
<protein>
    <submittedName>
        <fullName evidence="11">Uncharacterized protein</fullName>
    </submittedName>
</protein>
<accession>A0AAV2B783</accession>
<keyword evidence="12" id="KW-1185">Reference proteome</keyword>
<evidence type="ECO:0000256" key="2">
    <source>
        <dbReference type="ARBA" id="ARBA00022670"/>
    </source>
</evidence>
<dbReference type="PANTHER" id="PTHR47901">
    <property type="entry name" value="CASPASE RECRUITMENT DOMAIN-CONTAINING PROTEIN 18"/>
    <property type="match status" value="1"/>
</dbReference>
<dbReference type="InterPro" id="IPR001309">
    <property type="entry name" value="Pept_C14_p20"/>
</dbReference>
<dbReference type="Proteomes" id="UP001497382">
    <property type="component" value="Unassembled WGS sequence"/>
</dbReference>
<evidence type="ECO:0000256" key="8">
    <source>
        <dbReference type="RuleBase" id="RU003971"/>
    </source>
</evidence>
<dbReference type="PIRSF" id="PIRSF038001">
    <property type="entry name" value="Caspase_ICE"/>
    <property type="match status" value="1"/>
</dbReference>
<comment type="similarity">
    <text evidence="1 8">Belongs to the peptidase C14A family.</text>
</comment>
<feature type="domain" description="Caspase family p10" evidence="9">
    <location>
        <begin position="275"/>
        <end position="337"/>
    </location>
</feature>
<evidence type="ECO:0000259" key="10">
    <source>
        <dbReference type="PROSITE" id="PS50208"/>
    </source>
</evidence>
<dbReference type="InterPro" id="IPR011029">
    <property type="entry name" value="DEATH-like_dom_sf"/>
</dbReference>
<dbReference type="Pfam" id="PF00656">
    <property type="entry name" value="Peptidase_C14"/>
    <property type="match status" value="1"/>
</dbReference>
<dbReference type="AlphaFoldDB" id="A0AAV2B783"/>
<dbReference type="PANTHER" id="PTHR47901:SF8">
    <property type="entry name" value="CASPASE-3"/>
    <property type="match status" value="1"/>
</dbReference>
<reference evidence="11 12" key="1">
    <citation type="submission" date="2024-04" db="EMBL/GenBank/DDBJ databases">
        <authorList>
            <person name="Rising A."/>
            <person name="Reimegard J."/>
            <person name="Sonavane S."/>
            <person name="Akerstrom W."/>
            <person name="Nylinder S."/>
            <person name="Hedman E."/>
            <person name="Kallberg Y."/>
        </authorList>
    </citation>
    <scope>NUCLEOTIDE SEQUENCE [LARGE SCALE GENOMIC DNA]</scope>
</reference>
<dbReference type="GO" id="GO:0006915">
    <property type="term" value="P:apoptotic process"/>
    <property type="evidence" value="ECO:0007669"/>
    <property type="project" value="UniProtKB-KW"/>
</dbReference>
<evidence type="ECO:0000256" key="4">
    <source>
        <dbReference type="ARBA" id="ARBA00022801"/>
    </source>
</evidence>
<keyword evidence="5" id="KW-0788">Thiol protease</keyword>
<feature type="active site" evidence="7">
    <location>
        <position position="209"/>
    </location>
</feature>
<dbReference type="SUPFAM" id="SSF52129">
    <property type="entry name" value="Caspase-like"/>
    <property type="match status" value="1"/>
</dbReference>
<dbReference type="InterPro" id="IPR011600">
    <property type="entry name" value="Pept_C14_caspase"/>
</dbReference>
<evidence type="ECO:0000256" key="3">
    <source>
        <dbReference type="ARBA" id="ARBA00022703"/>
    </source>
</evidence>
<keyword evidence="6" id="KW-0865">Zymogen</keyword>
<evidence type="ECO:0000313" key="11">
    <source>
        <dbReference type="EMBL" id="CAL1291108.1"/>
    </source>
</evidence>
<comment type="caution">
    <text evidence="11">The sequence shown here is derived from an EMBL/GenBank/DDBJ whole genome shotgun (WGS) entry which is preliminary data.</text>
</comment>
<dbReference type="Gene3D" id="3.40.50.1460">
    <property type="match status" value="1"/>
</dbReference>
<evidence type="ECO:0000256" key="1">
    <source>
        <dbReference type="ARBA" id="ARBA00010134"/>
    </source>
</evidence>
<dbReference type="SUPFAM" id="SSF47986">
    <property type="entry name" value="DEATH domain"/>
    <property type="match status" value="1"/>
</dbReference>
<dbReference type="Gene3D" id="1.10.533.10">
    <property type="entry name" value="Death Domain, Fas"/>
    <property type="match status" value="1"/>
</dbReference>
<dbReference type="InterPro" id="IPR029030">
    <property type="entry name" value="Caspase-like_dom_sf"/>
</dbReference>
<dbReference type="InterPro" id="IPR002138">
    <property type="entry name" value="Pept_C14_p10"/>
</dbReference>